<evidence type="ECO:0000256" key="1">
    <source>
        <dbReference type="SAM" id="MobiDB-lite"/>
    </source>
</evidence>
<reference evidence="2 3" key="1">
    <citation type="submission" date="2019-05" db="EMBL/GenBank/DDBJ databases">
        <title>Another draft genome of Portunus trituberculatus and its Hox gene families provides insights of decapod evolution.</title>
        <authorList>
            <person name="Jeong J.-H."/>
            <person name="Song I."/>
            <person name="Kim S."/>
            <person name="Choi T."/>
            <person name="Kim D."/>
            <person name="Ryu S."/>
            <person name="Kim W."/>
        </authorList>
    </citation>
    <scope>NUCLEOTIDE SEQUENCE [LARGE SCALE GENOMIC DNA]</scope>
    <source>
        <tissue evidence="2">Muscle</tissue>
    </source>
</reference>
<keyword evidence="3" id="KW-1185">Reference proteome</keyword>
<name>A0A5B7FKD5_PORTR</name>
<comment type="caution">
    <text evidence="2">The sequence shown here is derived from an EMBL/GenBank/DDBJ whole genome shotgun (WGS) entry which is preliminary data.</text>
</comment>
<evidence type="ECO:0000313" key="2">
    <source>
        <dbReference type="EMBL" id="MPC47831.1"/>
    </source>
</evidence>
<gene>
    <name evidence="2" type="ORF">E2C01_041589</name>
</gene>
<accession>A0A5B7FKD5</accession>
<dbReference type="AlphaFoldDB" id="A0A5B7FKD5"/>
<dbReference type="EMBL" id="VSRR010007945">
    <property type="protein sequence ID" value="MPC47831.1"/>
    <property type="molecule type" value="Genomic_DNA"/>
</dbReference>
<sequence>MVRPLNPATQNKKGEKSQAGHADRGLSDTGPLLTERTEEAVRGKGVSMPSCGRGDKARGQVSLPDGPSPKATGEEPGLPRQPTFPQSPPQLTGPEKGGSRTPLRTLEGGTLNCIRSGSEDKGTGGREGSVVWGVGAQNHANLLRSNKRVDRSKHLLLPRLKKQREVNSNRRLSALLESRIPSC</sequence>
<feature type="compositionally biased region" description="Basic and acidic residues" evidence="1">
    <location>
        <begin position="12"/>
        <end position="26"/>
    </location>
</feature>
<proteinExistence type="predicted"/>
<protein>
    <submittedName>
        <fullName evidence="2">Uncharacterized protein</fullName>
    </submittedName>
</protein>
<dbReference type="Proteomes" id="UP000324222">
    <property type="component" value="Unassembled WGS sequence"/>
</dbReference>
<evidence type="ECO:0000313" key="3">
    <source>
        <dbReference type="Proteomes" id="UP000324222"/>
    </source>
</evidence>
<feature type="region of interest" description="Disordered" evidence="1">
    <location>
        <begin position="1"/>
        <end position="126"/>
    </location>
</feature>
<organism evidence="2 3">
    <name type="scientific">Portunus trituberculatus</name>
    <name type="common">Swimming crab</name>
    <name type="synonym">Neptunus trituberculatus</name>
    <dbReference type="NCBI Taxonomy" id="210409"/>
    <lineage>
        <taxon>Eukaryota</taxon>
        <taxon>Metazoa</taxon>
        <taxon>Ecdysozoa</taxon>
        <taxon>Arthropoda</taxon>
        <taxon>Crustacea</taxon>
        <taxon>Multicrustacea</taxon>
        <taxon>Malacostraca</taxon>
        <taxon>Eumalacostraca</taxon>
        <taxon>Eucarida</taxon>
        <taxon>Decapoda</taxon>
        <taxon>Pleocyemata</taxon>
        <taxon>Brachyura</taxon>
        <taxon>Eubrachyura</taxon>
        <taxon>Portunoidea</taxon>
        <taxon>Portunidae</taxon>
        <taxon>Portuninae</taxon>
        <taxon>Portunus</taxon>
    </lineage>
</organism>